<accession>A0AAV8TSI7</accession>
<protein>
    <recommendedName>
        <fullName evidence="8">GTD-binding domain-containing protein</fullName>
    </recommendedName>
</protein>
<feature type="compositionally biased region" description="Acidic residues" evidence="6">
    <location>
        <begin position="118"/>
        <end position="127"/>
    </location>
</feature>
<evidence type="ECO:0000256" key="7">
    <source>
        <dbReference type="SAM" id="SignalP"/>
    </source>
</evidence>
<keyword evidence="10" id="KW-1185">Reference proteome</keyword>
<feature type="coiled-coil region" evidence="5">
    <location>
        <begin position="171"/>
        <end position="208"/>
    </location>
</feature>
<dbReference type="GO" id="GO:0016020">
    <property type="term" value="C:membrane"/>
    <property type="evidence" value="ECO:0007669"/>
    <property type="project" value="UniProtKB-SubCell"/>
</dbReference>
<dbReference type="Proteomes" id="UP001159364">
    <property type="component" value="Linkage Group LG04"/>
</dbReference>
<evidence type="ECO:0000256" key="6">
    <source>
        <dbReference type="SAM" id="MobiDB-lite"/>
    </source>
</evidence>
<dbReference type="InterPro" id="IPR007656">
    <property type="entry name" value="GTD-bd"/>
</dbReference>
<dbReference type="PROSITE" id="PS51775">
    <property type="entry name" value="GTD_BINDING"/>
    <property type="match status" value="1"/>
</dbReference>
<evidence type="ECO:0000256" key="4">
    <source>
        <dbReference type="ARBA" id="ARBA00023136"/>
    </source>
</evidence>
<keyword evidence="3" id="KW-1133">Transmembrane helix</keyword>
<evidence type="ECO:0000313" key="10">
    <source>
        <dbReference type="Proteomes" id="UP001159364"/>
    </source>
</evidence>
<reference evidence="9 10" key="1">
    <citation type="submission" date="2021-09" db="EMBL/GenBank/DDBJ databases">
        <title>Genomic insights and catalytic innovation underlie evolution of tropane alkaloids biosynthesis.</title>
        <authorList>
            <person name="Wang Y.-J."/>
            <person name="Tian T."/>
            <person name="Huang J.-P."/>
            <person name="Huang S.-X."/>
        </authorList>
    </citation>
    <scope>NUCLEOTIDE SEQUENCE [LARGE SCALE GENOMIC DNA]</scope>
    <source>
        <strain evidence="9">KIB-2018</strain>
        <tissue evidence="9">Leaf</tissue>
    </source>
</reference>
<evidence type="ECO:0000256" key="2">
    <source>
        <dbReference type="ARBA" id="ARBA00022692"/>
    </source>
</evidence>
<sequence length="301" mass="34427">MRVLRSFCLFVVVCSVIELYKRVVEVVSGTFLMDYASCLKFFTRGGFTSHGKGLVRFLFLVRGKSRSLRKGFCSKNVFDGVCDSKTPPCKCGSLILLGNPKPKVDDNSLVQKDVVNPDGDDSDDDYEKERCVEDEEFDVIALRRMVKIERLKSIMAYAELEKERMAAASAADEAMSMILRLQREKGSLEIEANQYRKLAEQKQVYDQEVIHSLEWIIMTQESETYALEEKLRLCKEKLKECMKEELVQFESFDASLSSIDSTMEEGIEEMLDIHSTMEDDIEETIDIDSTMEEGLEELLNS</sequence>
<evidence type="ECO:0000256" key="1">
    <source>
        <dbReference type="ARBA" id="ARBA00004370"/>
    </source>
</evidence>
<keyword evidence="2" id="KW-0812">Transmembrane</keyword>
<feature type="domain" description="GTD-binding" evidence="8">
    <location>
        <begin position="137"/>
        <end position="235"/>
    </location>
</feature>
<feature type="region of interest" description="Disordered" evidence="6">
    <location>
        <begin position="107"/>
        <end position="127"/>
    </location>
</feature>
<gene>
    <name evidence="9" type="ORF">K2173_024020</name>
</gene>
<keyword evidence="4" id="KW-0472">Membrane</keyword>
<dbReference type="Pfam" id="PF04576">
    <property type="entry name" value="Zein-binding"/>
    <property type="match status" value="1"/>
</dbReference>
<organism evidence="9 10">
    <name type="scientific">Erythroxylum novogranatense</name>
    <dbReference type="NCBI Taxonomy" id="1862640"/>
    <lineage>
        <taxon>Eukaryota</taxon>
        <taxon>Viridiplantae</taxon>
        <taxon>Streptophyta</taxon>
        <taxon>Embryophyta</taxon>
        <taxon>Tracheophyta</taxon>
        <taxon>Spermatophyta</taxon>
        <taxon>Magnoliopsida</taxon>
        <taxon>eudicotyledons</taxon>
        <taxon>Gunneridae</taxon>
        <taxon>Pentapetalae</taxon>
        <taxon>rosids</taxon>
        <taxon>fabids</taxon>
        <taxon>Malpighiales</taxon>
        <taxon>Erythroxylaceae</taxon>
        <taxon>Erythroxylum</taxon>
    </lineage>
</organism>
<evidence type="ECO:0000259" key="8">
    <source>
        <dbReference type="PROSITE" id="PS51775"/>
    </source>
</evidence>
<comment type="caution">
    <text evidence="9">The sequence shown here is derived from an EMBL/GenBank/DDBJ whole genome shotgun (WGS) entry which is preliminary data.</text>
</comment>
<dbReference type="EMBL" id="JAIWQS010000004">
    <property type="protein sequence ID" value="KAJ8769024.1"/>
    <property type="molecule type" value="Genomic_DNA"/>
</dbReference>
<name>A0AAV8TSI7_9ROSI</name>
<keyword evidence="5" id="KW-0175">Coiled coil</keyword>
<keyword evidence="7" id="KW-0732">Signal</keyword>
<dbReference type="PANTHER" id="PTHR31422:SF2">
    <property type="entry name" value="PROTEIN FLOURY 1-LIKE"/>
    <property type="match status" value="1"/>
</dbReference>
<dbReference type="GO" id="GO:0080115">
    <property type="term" value="F:myosin XI tail binding"/>
    <property type="evidence" value="ECO:0007669"/>
    <property type="project" value="UniProtKB-ARBA"/>
</dbReference>
<evidence type="ECO:0000256" key="5">
    <source>
        <dbReference type="SAM" id="Coils"/>
    </source>
</evidence>
<feature type="signal peptide" evidence="7">
    <location>
        <begin position="1"/>
        <end position="15"/>
    </location>
</feature>
<comment type="subcellular location">
    <subcellularLocation>
        <location evidence="1">Membrane</location>
    </subcellularLocation>
</comment>
<evidence type="ECO:0000256" key="3">
    <source>
        <dbReference type="ARBA" id="ARBA00022989"/>
    </source>
</evidence>
<dbReference type="AlphaFoldDB" id="A0AAV8TSI7"/>
<evidence type="ECO:0000313" key="9">
    <source>
        <dbReference type="EMBL" id="KAJ8769024.1"/>
    </source>
</evidence>
<dbReference type="PANTHER" id="PTHR31422">
    <property type="entry name" value="BNAANNG28530D PROTEIN"/>
    <property type="match status" value="1"/>
</dbReference>
<feature type="chain" id="PRO_5043462742" description="GTD-binding domain-containing protein" evidence="7">
    <location>
        <begin position="16"/>
        <end position="301"/>
    </location>
</feature>
<proteinExistence type="predicted"/>